<keyword evidence="4" id="KW-0805">Transcription regulation</keyword>
<name>K1YVN4_9BACT</name>
<keyword evidence="1" id="KW-0806">Transcription termination</keyword>
<proteinExistence type="predicted"/>
<dbReference type="SUPFAM" id="SSF54814">
    <property type="entry name" value="Prokaryotic type KH domain (KH-domain type II)"/>
    <property type="match status" value="2"/>
</dbReference>
<dbReference type="InterPro" id="IPR015946">
    <property type="entry name" value="KH_dom-like_a/b"/>
</dbReference>
<organism evidence="8">
    <name type="scientific">uncultured bacterium</name>
    <name type="common">gcode 4</name>
    <dbReference type="NCBI Taxonomy" id="1234023"/>
    <lineage>
        <taxon>Bacteria</taxon>
        <taxon>environmental samples</taxon>
    </lineage>
</organism>
<dbReference type="AlphaFoldDB" id="K1YVN4"/>
<feature type="domain" description="Transcription factor NusA first KH" evidence="6">
    <location>
        <begin position="3"/>
        <end position="66"/>
    </location>
</feature>
<reference evidence="8" key="1">
    <citation type="journal article" date="2012" name="Science">
        <title>Fermentation, hydrogen, and sulfur metabolism in multiple uncultivated bacterial phyla.</title>
        <authorList>
            <person name="Wrighton K.C."/>
            <person name="Thomas B.C."/>
            <person name="Sharon I."/>
            <person name="Miller C.S."/>
            <person name="Castelle C.J."/>
            <person name="VerBerkmoes N.C."/>
            <person name="Wilkins M.J."/>
            <person name="Hettich R.L."/>
            <person name="Lipton M.S."/>
            <person name="Williams K.H."/>
            <person name="Long P.E."/>
            <person name="Banfield J.F."/>
        </authorList>
    </citation>
    <scope>NUCLEOTIDE SEQUENCE [LARGE SCALE GENOMIC DNA]</scope>
</reference>
<dbReference type="PANTHER" id="PTHR22648:SF0">
    <property type="entry name" value="TRANSCRIPTION TERMINATION_ANTITERMINATION PROTEIN NUSA"/>
    <property type="match status" value="1"/>
</dbReference>
<dbReference type="Pfam" id="PF13184">
    <property type="entry name" value="KH_NusA_1st"/>
    <property type="match status" value="1"/>
</dbReference>
<dbReference type="GO" id="GO:0003723">
    <property type="term" value="F:RNA binding"/>
    <property type="evidence" value="ECO:0007669"/>
    <property type="project" value="UniProtKB-KW"/>
</dbReference>
<sequence length="134" mass="14767">MNAPELEDGTIEIVSIARTPGFKTKIIVASEYEEVDPAGCLIGPKGARVRAVVDEIAGEKIDIINYTDNREELVRKSLVPGVVEKVTIDEENKIIRCTVTEEEKAKVLGKWGANINLTSELLGYKIILDAKEEK</sequence>
<evidence type="ECO:0000256" key="3">
    <source>
        <dbReference type="ARBA" id="ARBA00022884"/>
    </source>
</evidence>
<dbReference type="Gene3D" id="3.30.300.20">
    <property type="match status" value="2"/>
</dbReference>
<dbReference type="InterPro" id="IPR030842">
    <property type="entry name" value="TF_NusA_bacterial"/>
</dbReference>
<gene>
    <name evidence="8" type="ORF">ACD_78C00441G0001</name>
</gene>
<evidence type="ECO:0000256" key="1">
    <source>
        <dbReference type="ARBA" id="ARBA00022472"/>
    </source>
</evidence>
<evidence type="ECO:0000256" key="5">
    <source>
        <dbReference type="ARBA" id="ARBA00023163"/>
    </source>
</evidence>
<accession>K1YVN4</accession>
<evidence type="ECO:0000313" key="8">
    <source>
        <dbReference type="EMBL" id="EKD29329.1"/>
    </source>
</evidence>
<keyword evidence="2" id="KW-0963">Cytoplasm</keyword>
<evidence type="ECO:0000259" key="6">
    <source>
        <dbReference type="Pfam" id="PF13184"/>
    </source>
</evidence>
<dbReference type="EMBL" id="AMFJ01034441">
    <property type="protein sequence ID" value="EKD29329.1"/>
    <property type="molecule type" value="Genomic_DNA"/>
</dbReference>
<dbReference type="PANTHER" id="PTHR22648">
    <property type="entry name" value="TRANSCRIPTION TERMINATION FACTOR NUSA"/>
    <property type="match status" value="1"/>
</dbReference>
<keyword evidence="3" id="KW-0694">RNA-binding</keyword>
<protein>
    <submittedName>
        <fullName evidence="8">Uncharacterized protein</fullName>
    </submittedName>
</protein>
<evidence type="ECO:0000259" key="7">
    <source>
        <dbReference type="Pfam" id="PF26594"/>
    </source>
</evidence>
<dbReference type="Pfam" id="PF26594">
    <property type="entry name" value="KH_NusA_2nd"/>
    <property type="match status" value="1"/>
</dbReference>
<dbReference type="GO" id="GO:0006353">
    <property type="term" value="P:DNA-templated transcription termination"/>
    <property type="evidence" value="ECO:0007669"/>
    <property type="project" value="UniProtKB-KW"/>
</dbReference>
<dbReference type="GO" id="GO:0005829">
    <property type="term" value="C:cytosol"/>
    <property type="evidence" value="ECO:0007669"/>
    <property type="project" value="TreeGrafter"/>
</dbReference>
<keyword evidence="5" id="KW-0804">Transcription</keyword>
<dbReference type="InterPro" id="IPR058582">
    <property type="entry name" value="KH_NusA_2nd"/>
</dbReference>
<feature type="domain" description="NusA-like second KH" evidence="7">
    <location>
        <begin position="71"/>
        <end position="128"/>
    </location>
</feature>
<comment type="caution">
    <text evidence="8">The sequence shown here is derived from an EMBL/GenBank/DDBJ whole genome shotgun (WGS) entry which is preliminary data.</text>
</comment>
<dbReference type="InterPro" id="IPR025249">
    <property type="entry name" value="TF_NusA_KH_1st"/>
</dbReference>
<dbReference type="InterPro" id="IPR009019">
    <property type="entry name" value="KH_sf_prok-type"/>
</dbReference>
<evidence type="ECO:0000256" key="2">
    <source>
        <dbReference type="ARBA" id="ARBA00022490"/>
    </source>
</evidence>
<evidence type="ECO:0000256" key="4">
    <source>
        <dbReference type="ARBA" id="ARBA00023015"/>
    </source>
</evidence>
<dbReference type="GO" id="GO:0031564">
    <property type="term" value="P:transcription antitermination"/>
    <property type="evidence" value="ECO:0007669"/>
    <property type="project" value="InterPro"/>
</dbReference>